<proteinExistence type="predicted"/>
<accession>A0A4Y9ZIW7</accession>
<dbReference type="EMBL" id="SFCI01002511">
    <property type="protein sequence ID" value="TFY73823.1"/>
    <property type="molecule type" value="Genomic_DNA"/>
</dbReference>
<evidence type="ECO:0000313" key="2">
    <source>
        <dbReference type="Proteomes" id="UP000298061"/>
    </source>
</evidence>
<evidence type="ECO:0000313" key="1">
    <source>
        <dbReference type="EMBL" id="TFY73823.1"/>
    </source>
</evidence>
<gene>
    <name evidence="1" type="ORF">EWM64_g10189</name>
</gene>
<comment type="caution">
    <text evidence="1">The sequence shown here is derived from an EMBL/GenBank/DDBJ whole genome shotgun (WGS) entry which is preliminary data.</text>
</comment>
<evidence type="ECO:0008006" key="3">
    <source>
        <dbReference type="Google" id="ProtNLM"/>
    </source>
</evidence>
<name>A0A4Y9ZIW7_9AGAM</name>
<dbReference type="Proteomes" id="UP000298061">
    <property type="component" value="Unassembled WGS sequence"/>
</dbReference>
<sequence length="179" mass="19340">MDAPIASISVISIDSRSLDANLGASAHVVHVDAVAVPTSVIQTNLSDVPDHYSIDRISQGSNSTTDIPSQRESFGAAATSAWTAFKEGLKIAKEASDFFPPLKAATGGLVAVLNYIDDVNGVQKELENVMSRINVFVRLLQHYGTQRADLAADGVRDRFREFAKYVSFLTALRSQLTIE</sequence>
<dbReference type="OrthoDB" id="3050315at2759"/>
<dbReference type="AlphaFoldDB" id="A0A4Y9ZIW7"/>
<keyword evidence="2" id="KW-1185">Reference proteome</keyword>
<reference evidence="1 2" key="1">
    <citation type="submission" date="2019-02" db="EMBL/GenBank/DDBJ databases">
        <title>Genome sequencing of the rare red list fungi Hericium alpestre (H. flagellum).</title>
        <authorList>
            <person name="Buettner E."/>
            <person name="Kellner H."/>
        </authorList>
    </citation>
    <scope>NUCLEOTIDE SEQUENCE [LARGE SCALE GENOMIC DNA]</scope>
    <source>
        <strain evidence="1 2">DSM 108284</strain>
    </source>
</reference>
<protein>
    <recommendedName>
        <fullName evidence="3">Fungal STAND N-terminal Goodbye domain-containing protein</fullName>
    </recommendedName>
</protein>
<organism evidence="1 2">
    <name type="scientific">Hericium alpestre</name>
    <dbReference type="NCBI Taxonomy" id="135208"/>
    <lineage>
        <taxon>Eukaryota</taxon>
        <taxon>Fungi</taxon>
        <taxon>Dikarya</taxon>
        <taxon>Basidiomycota</taxon>
        <taxon>Agaricomycotina</taxon>
        <taxon>Agaricomycetes</taxon>
        <taxon>Russulales</taxon>
        <taxon>Hericiaceae</taxon>
        <taxon>Hericium</taxon>
    </lineage>
</organism>